<name>A0A8X6KB47_TRICU</name>
<proteinExistence type="predicted"/>
<evidence type="ECO:0000313" key="2">
    <source>
        <dbReference type="Proteomes" id="UP000887116"/>
    </source>
</evidence>
<dbReference type="AlphaFoldDB" id="A0A8X6KB47"/>
<keyword evidence="2" id="KW-1185">Reference proteome</keyword>
<dbReference type="EMBL" id="BMAO01010506">
    <property type="protein sequence ID" value="GFQ67666.1"/>
    <property type="molecule type" value="Genomic_DNA"/>
</dbReference>
<evidence type="ECO:0000313" key="1">
    <source>
        <dbReference type="EMBL" id="GFQ67666.1"/>
    </source>
</evidence>
<accession>A0A8X6KB47</accession>
<dbReference type="Proteomes" id="UP000887116">
    <property type="component" value="Unassembled WGS sequence"/>
</dbReference>
<reference evidence="1" key="1">
    <citation type="submission" date="2020-07" db="EMBL/GenBank/DDBJ databases">
        <title>Multicomponent nature underlies the extraordinary mechanical properties of spider dragline silk.</title>
        <authorList>
            <person name="Kono N."/>
            <person name="Nakamura H."/>
            <person name="Mori M."/>
            <person name="Yoshida Y."/>
            <person name="Ohtoshi R."/>
            <person name="Malay A.D."/>
            <person name="Moran D.A.P."/>
            <person name="Tomita M."/>
            <person name="Numata K."/>
            <person name="Arakawa K."/>
        </authorList>
    </citation>
    <scope>NUCLEOTIDE SEQUENCE</scope>
</reference>
<sequence length="116" mass="12965">METKVSSLSVHCLSLQISVPFRRSCGNSRQIRETNIFPSQLASAGETSDKSDIQRHLLDSLLPEFHNSWSSDVKAASHASKLWRVPIANCGTFTRCQTAREDTDWVTSPSEKITED</sequence>
<protein>
    <submittedName>
        <fullName evidence="1">Uncharacterized protein</fullName>
    </submittedName>
</protein>
<organism evidence="1 2">
    <name type="scientific">Trichonephila clavata</name>
    <name type="common">Joro spider</name>
    <name type="synonym">Nephila clavata</name>
    <dbReference type="NCBI Taxonomy" id="2740835"/>
    <lineage>
        <taxon>Eukaryota</taxon>
        <taxon>Metazoa</taxon>
        <taxon>Ecdysozoa</taxon>
        <taxon>Arthropoda</taxon>
        <taxon>Chelicerata</taxon>
        <taxon>Arachnida</taxon>
        <taxon>Araneae</taxon>
        <taxon>Araneomorphae</taxon>
        <taxon>Entelegynae</taxon>
        <taxon>Araneoidea</taxon>
        <taxon>Nephilidae</taxon>
        <taxon>Trichonephila</taxon>
    </lineage>
</organism>
<comment type="caution">
    <text evidence="1">The sequence shown here is derived from an EMBL/GenBank/DDBJ whole genome shotgun (WGS) entry which is preliminary data.</text>
</comment>
<dbReference type="OrthoDB" id="10284120at2759"/>
<gene>
    <name evidence="1" type="ORF">TNCT_209981</name>
</gene>